<keyword evidence="2" id="KW-0812">Transmembrane</keyword>
<feature type="region of interest" description="Disordered" evidence="1">
    <location>
        <begin position="539"/>
        <end position="559"/>
    </location>
</feature>
<feature type="transmembrane region" description="Helical" evidence="2">
    <location>
        <begin position="611"/>
        <end position="634"/>
    </location>
</feature>
<dbReference type="AlphaFoldDB" id="A0A6J4PTF1"/>
<feature type="compositionally biased region" description="Basic and acidic residues" evidence="1">
    <location>
        <begin position="128"/>
        <end position="143"/>
    </location>
</feature>
<feature type="region of interest" description="Disordered" evidence="1">
    <location>
        <begin position="1"/>
        <end position="20"/>
    </location>
</feature>
<feature type="transmembrane region" description="Helical" evidence="2">
    <location>
        <begin position="573"/>
        <end position="591"/>
    </location>
</feature>
<feature type="compositionally biased region" description="Basic and acidic residues" evidence="1">
    <location>
        <begin position="470"/>
        <end position="480"/>
    </location>
</feature>
<evidence type="ECO:0000313" key="3">
    <source>
        <dbReference type="EMBL" id="CAA9421775.1"/>
    </source>
</evidence>
<evidence type="ECO:0000256" key="1">
    <source>
        <dbReference type="SAM" id="MobiDB-lite"/>
    </source>
</evidence>
<feature type="region of interest" description="Disordered" evidence="1">
    <location>
        <begin position="117"/>
        <end position="152"/>
    </location>
</feature>
<dbReference type="EMBL" id="CADCUW010000322">
    <property type="protein sequence ID" value="CAA9421775.1"/>
    <property type="molecule type" value="Genomic_DNA"/>
</dbReference>
<organism evidence="3">
    <name type="scientific">uncultured Rubrobacteraceae bacterium</name>
    <dbReference type="NCBI Taxonomy" id="349277"/>
    <lineage>
        <taxon>Bacteria</taxon>
        <taxon>Bacillati</taxon>
        <taxon>Actinomycetota</taxon>
        <taxon>Rubrobacteria</taxon>
        <taxon>Rubrobacterales</taxon>
        <taxon>Rubrobacteraceae</taxon>
        <taxon>environmental samples</taxon>
    </lineage>
</organism>
<proteinExistence type="predicted"/>
<sequence>MRAGERRGERRGERADPRYDTDLIKEEGERLLAAYLGRPGKVSGSRMVWECPKCGKPKLSLQRAKGSVGCLNAGCEVETSTDVIGVLASLEGLQTRGEDFKRVCALSYELLSIPDPASDAGDRTSFPDGRDGRAAAQARREPALRPSDPETFVPAGPDVVDAVLSRLLQLCPLEGRDVGFLASRGVAEQTARFGRFGSITGRRARHAMGVLAREFPREQLRGVPGFRERESDGDGGSPQLGFTLWGDFLLIPYFDRTGRVVTLEGRAVGDVPSWAGKYTSLRNGGNHLYVFPAFGVDDLVAVCEGPMGAIVAAQEGLAVGAIQGVKRYTKAKAQAGAAPGEEEPLPELARADFRGRTVLYVPDLDVKPDARADVEQHAARACEFLVARQNGRPLIATVPQDGTGGPAKDLDAWILSAPEAGLHGVLSGLLRRAHRPETWPGLPDPTDAAGSPEPAPVPAPDPGASAPPEAPEKGRRERTTEPLAAQPSGTESSGTEPPEAEPSEDDADAPGGAVEDDDNPEAGAFDAFDRWYALLEGRPGTDELASRPEPYRPQSGEEPAPDGAFALEVELQWAGLFALGAALLFWYYVGASEGWLAGGVGFLPSLPGPLTVAYGLPFALVFGAAAGSVLLLHIRGRRLASRRHLIGPERR</sequence>
<accession>A0A6J4PTF1</accession>
<keyword evidence="2" id="KW-1133">Transmembrane helix</keyword>
<feature type="region of interest" description="Disordered" evidence="1">
    <location>
        <begin position="436"/>
        <end position="522"/>
    </location>
</feature>
<keyword evidence="2" id="KW-0472">Membrane</keyword>
<gene>
    <name evidence="3" type="ORF">AVDCRST_MAG01-01-2331</name>
</gene>
<protein>
    <submittedName>
        <fullName evidence="3">Uncharacterized protein</fullName>
    </submittedName>
</protein>
<feature type="compositionally biased region" description="Acidic residues" evidence="1">
    <location>
        <begin position="498"/>
        <end position="520"/>
    </location>
</feature>
<reference evidence="3" key="1">
    <citation type="submission" date="2020-02" db="EMBL/GenBank/DDBJ databases">
        <authorList>
            <person name="Meier V. D."/>
        </authorList>
    </citation>
    <scope>NUCLEOTIDE SEQUENCE</scope>
    <source>
        <strain evidence="3">AVDCRST_MAG01</strain>
    </source>
</reference>
<evidence type="ECO:0000256" key="2">
    <source>
        <dbReference type="SAM" id="Phobius"/>
    </source>
</evidence>
<name>A0A6J4PTF1_9ACTN</name>
<feature type="compositionally biased region" description="Basic and acidic residues" evidence="1">
    <location>
        <begin position="539"/>
        <end position="550"/>
    </location>
</feature>